<gene>
    <name evidence="2" type="ORF">C5Y93_03205</name>
</gene>
<evidence type="ECO:0000259" key="1">
    <source>
        <dbReference type="Pfam" id="PF08808"/>
    </source>
</evidence>
<reference evidence="2 3" key="1">
    <citation type="submission" date="2018-02" db="EMBL/GenBank/DDBJ databases">
        <title>Comparative genomes isolates from brazilian mangrove.</title>
        <authorList>
            <person name="Araujo J.E."/>
            <person name="Taketani R.G."/>
            <person name="Silva M.C.P."/>
            <person name="Loureco M.V."/>
            <person name="Andreote F.D."/>
        </authorList>
    </citation>
    <scope>NUCLEOTIDE SEQUENCE [LARGE SCALE GENOMIC DNA]</scope>
    <source>
        <strain evidence="2 3">Nap-Phe MGV</strain>
    </source>
</reference>
<dbReference type="EMBL" id="PUHZ01000004">
    <property type="protein sequence ID" value="PQO47750.1"/>
    <property type="molecule type" value="Genomic_DNA"/>
</dbReference>
<comment type="caution">
    <text evidence="2">The sequence shown here is derived from an EMBL/GenBank/DDBJ whole genome shotgun (WGS) entry which is preliminary data.</text>
</comment>
<name>A0A2S8GTL4_9BACT</name>
<accession>A0A2S8GTL4</accession>
<evidence type="ECO:0000313" key="3">
    <source>
        <dbReference type="Proteomes" id="UP000237819"/>
    </source>
</evidence>
<dbReference type="OrthoDB" id="282294at2"/>
<protein>
    <recommendedName>
        <fullName evidence="1">RES domain-containing protein</fullName>
    </recommendedName>
</protein>
<feature type="domain" description="RES" evidence="1">
    <location>
        <begin position="5"/>
        <end position="50"/>
    </location>
</feature>
<organism evidence="2 3">
    <name type="scientific">Blastopirellula marina</name>
    <dbReference type="NCBI Taxonomy" id="124"/>
    <lineage>
        <taxon>Bacteria</taxon>
        <taxon>Pseudomonadati</taxon>
        <taxon>Planctomycetota</taxon>
        <taxon>Planctomycetia</taxon>
        <taxon>Pirellulales</taxon>
        <taxon>Pirellulaceae</taxon>
        <taxon>Blastopirellula</taxon>
    </lineage>
</organism>
<proteinExistence type="predicted"/>
<dbReference type="InterPro" id="IPR014914">
    <property type="entry name" value="RES_dom"/>
</dbReference>
<dbReference type="AlphaFoldDB" id="A0A2S8GTL4"/>
<dbReference type="Proteomes" id="UP000237819">
    <property type="component" value="Unassembled WGS sequence"/>
</dbReference>
<sequence>MRSVGTRYANEADFLSGEGAAKTGGRWNGRGIRAVYGSLDVITATREAYQSELS</sequence>
<evidence type="ECO:0000313" key="2">
    <source>
        <dbReference type="EMBL" id="PQO47750.1"/>
    </source>
</evidence>
<dbReference type="Pfam" id="PF08808">
    <property type="entry name" value="RES"/>
    <property type="match status" value="1"/>
</dbReference>